<evidence type="ECO:0000313" key="1">
    <source>
        <dbReference type="EMBL" id="KZS19377.1"/>
    </source>
</evidence>
<dbReference type="EMBL" id="LRGB01000389">
    <property type="protein sequence ID" value="KZS19377.1"/>
    <property type="molecule type" value="Genomic_DNA"/>
</dbReference>
<keyword evidence="2" id="KW-1185">Reference proteome</keyword>
<sequence>MRRIIPLLASKLRHQLTKRRRLLTTLLRLTPLLATKLKPNRVTQQRLFIILQQLTPLLAIIPQLVLTTRMLPLTSYSPEYDDSAASSYYPAPAYTTAGYQYEEHAYHSTPASYAYGSDAYTADSSHQAAASYYIPSGYFSPYDVESAAGTYEESLSYYYADAIPHKEEARSYYPAASQSYQELPAYYDATTVAYYKKSPSYYTTTANYGEVHGHYLTAASSYYTITISIYHTTECASSNAKPSHYKTDYPYYTTSAPNYYTTSAPDYYTAASPSYYTTKNPAYHSTASPSYSASPSPSYTGCKPTSGYSYERQPATLPSYKHNSFPSYPMLLAPSIVAAFLFNVFREEIDDRRIIFKTNKVPCTPNSSVSILGPFPSVNCTSLPYVWCMRYLGIWNAAGFFCTSFI</sequence>
<dbReference type="AlphaFoldDB" id="A0A162Q635"/>
<dbReference type="STRING" id="35525.A0A162Q635"/>
<dbReference type="Proteomes" id="UP000076858">
    <property type="component" value="Unassembled WGS sequence"/>
</dbReference>
<protein>
    <submittedName>
        <fullName evidence="1">Uncharacterized protein</fullName>
    </submittedName>
</protein>
<evidence type="ECO:0000313" key="2">
    <source>
        <dbReference type="Proteomes" id="UP000076858"/>
    </source>
</evidence>
<proteinExistence type="predicted"/>
<accession>A0A162Q635</accession>
<comment type="caution">
    <text evidence="1">The sequence shown here is derived from an EMBL/GenBank/DDBJ whole genome shotgun (WGS) entry which is preliminary data.</text>
</comment>
<organism evidence="1 2">
    <name type="scientific">Daphnia magna</name>
    <dbReference type="NCBI Taxonomy" id="35525"/>
    <lineage>
        <taxon>Eukaryota</taxon>
        <taxon>Metazoa</taxon>
        <taxon>Ecdysozoa</taxon>
        <taxon>Arthropoda</taxon>
        <taxon>Crustacea</taxon>
        <taxon>Branchiopoda</taxon>
        <taxon>Diplostraca</taxon>
        <taxon>Cladocera</taxon>
        <taxon>Anomopoda</taxon>
        <taxon>Daphniidae</taxon>
        <taxon>Daphnia</taxon>
    </lineage>
</organism>
<gene>
    <name evidence="1" type="ORF">APZ42_014247</name>
</gene>
<reference evidence="1 2" key="1">
    <citation type="submission" date="2016-03" db="EMBL/GenBank/DDBJ databases">
        <title>EvidentialGene: Evidence-directed Construction of Genes on Genomes.</title>
        <authorList>
            <person name="Gilbert D.G."/>
            <person name="Choi J.-H."/>
            <person name="Mockaitis K."/>
            <person name="Colbourne J."/>
            <person name="Pfrender M."/>
        </authorList>
    </citation>
    <scope>NUCLEOTIDE SEQUENCE [LARGE SCALE GENOMIC DNA]</scope>
    <source>
        <strain evidence="1 2">Xinb3</strain>
        <tissue evidence="1">Complete organism</tissue>
    </source>
</reference>
<name>A0A162Q635_9CRUS</name>